<protein>
    <submittedName>
        <fullName evidence="1">Uncharacterized protein</fullName>
    </submittedName>
</protein>
<keyword evidence="2" id="KW-1185">Reference proteome</keyword>
<evidence type="ECO:0000313" key="2">
    <source>
        <dbReference type="Proteomes" id="UP000616151"/>
    </source>
</evidence>
<proteinExistence type="predicted"/>
<comment type="caution">
    <text evidence="1">The sequence shown here is derived from an EMBL/GenBank/DDBJ whole genome shotgun (WGS) entry which is preliminary data.</text>
</comment>
<sequence length="112" mass="12433">MSNDASRLRAVSFAASVYLFFEAGLAAQTVDELPDPQEPMLAEPGDWAADFNEAQLACYQGSMRACDSIWLSERVLLDSFLDHYGRTCGGRVDLREIRRANLNCTEAFPGHD</sequence>
<dbReference type="Proteomes" id="UP000616151">
    <property type="component" value="Unassembled WGS sequence"/>
</dbReference>
<dbReference type="EMBL" id="JAENHL010000004">
    <property type="protein sequence ID" value="MBK1864990.1"/>
    <property type="molecule type" value="Genomic_DNA"/>
</dbReference>
<name>A0ACC5QX95_9HYPH</name>
<gene>
    <name evidence="1" type="ORF">JHL16_01400</name>
</gene>
<reference evidence="1" key="1">
    <citation type="submission" date="2021-01" db="EMBL/GenBank/DDBJ databases">
        <authorList>
            <person name="Sun Q."/>
        </authorList>
    </citation>
    <scope>NUCLEOTIDE SEQUENCE</scope>
    <source>
        <strain evidence="1">YIM B02566</strain>
    </source>
</reference>
<evidence type="ECO:0000313" key="1">
    <source>
        <dbReference type="EMBL" id="MBK1864990.1"/>
    </source>
</evidence>
<accession>A0ACC5QX95</accession>
<organism evidence="1 2">
    <name type="scientific">Taklimakanibacter albus</name>
    <dbReference type="NCBI Taxonomy" id="2800327"/>
    <lineage>
        <taxon>Bacteria</taxon>
        <taxon>Pseudomonadati</taxon>
        <taxon>Pseudomonadota</taxon>
        <taxon>Alphaproteobacteria</taxon>
        <taxon>Hyphomicrobiales</taxon>
        <taxon>Aestuariivirgaceae</taxon>
        <taxon>Taklimakanibacter</taxon>
    </lineage>
</organism>